<dbReference type="PANTHER" id="PTHR33217">
    <property type="entry name" value="TRANSPOSASE FOR INSERTION SEQUENCE ELEMENT IS1081"/>
    <property type="match status" value="1"/>
</dbReference>
<dbReference type="InterPro" id="IPR001207">
    <property type="entry name" value="Transposase_mutator"/>
</dbReference>
<accession>U2V8P8</accession>
<dbReference type="PATRIC" id="fig|1125712.3.peg.897"/>
<evidence type="ECO:0000313" key="7">
    <source>
        <dbReference type="EMBL" id="ERL08991.1"/>
    </source>
</evidence>
<comment type="function">
    <text evidence="1 6">Required for the transposition of the insertion element.</text>
</comment>
<reference evidence="7 8" key="1">
    <citation type="submission" date="2013-08" db="EMBL/GenBank/DDBJ databases">
        <authorList>
            <person name="Durkin A.S."/>
            <person name="Haft D.R."/>
            <person name="McCorrison J."/>
            <person name="Torralba M."/>
            <person name="Gillis M."/>
            <person name="Haft D.H."/>
            <person name="Methe B."/>
            <person name="Sutton G."/>
            <person name="Nelson K.E."/>
        </authorList>
    </citation>
    <scope>NUCLEOTIDE SEQUENCE [LARGE SCALE GENOMIC DNA]</scope>
    <source>
        <strain evidence="7 8">F0195</strain>
    </source>
</reference>
<evidence type="ECO:0000256" key="6">
    <source>
        <dbReference type="RuleBase" id="RU365089"/>
    </source>
</evidence>
<evidence type="ECO:0000256" key="2">
    <source>
        <dbReference type="ARBA" id="ARBA00010961"/>
    </source>
</evidence>
<evidence type="ECO:0000256" key="1">
    <source>
        <dbReference type="ARBA" id="ARBA00002190"/>
    </source>
</evidence>
<dbReference type="PANTHER" id="PTHR33217:SF7">
    <property type="entry name" value="TRANSPOSASE FOR INSERTION SEQUENCE ELEMENT IS1081"/>
    <property type="match status" value="1"/>
</dbReference>
<proteinExistence type="inferred from homology"/>
<dbReference type="Pfam" id="PF00872">
    <property type="entry name" value="Transposase_mut"/>
    <property type="match status" value="1"/>
</dbReference>
<keyword evidence="3 6" id="KW-0815">Transposition</keyword>
<dbReference type="GO" id="GO:0004803">
    <property type="term" value="F:transposase activity"/>
    <property type="evidence" value="ECO:0007669"/>
    <property type="project" value="UniProtKB-UniRule"/>
</dbReference>
<dbReference type="EMBL" id="AWEZ01000039">
    <property type="protein sequence ID" value="ERL08991.1"/>
    <property type="molecule type" value="Genomic_DNA"/>
</dbReference>
<dbReference type="Proteomes" id="UP000016638">
    <property type="component" value="Unassembled WGS sequence"/>
</dbReference>
<dbReference type="GO" id="GO:0006313">
    <property type="term" value="P:DNA transposition"/>
    <property type="evidence" value="ECO:0007669"/>
    <property type="project" value="UniProtKB-UniRule"/>
</dbReference>
<sequence length="416" mass="45818">MDTLQQIPADGNGKADLRELARVLLETMADAVMDAQADALCEDGANARNGYRERGLVTAVGPITMRIPKLRAGTYFPEGIIERYSRVDRAVAAAVAEMYQNGVSTRKVQKVAGKLGIERLSADQVSAICRSLDEEVSALAERAFEGLEFPYLFLDATYARRRRDGRVQSTAAVTAIACGADGVRRVVGFSAIDTETHAGWLGFCRDLRKRGVSGVRCVTSDAHEGLKRAIAECFPGAAWQRRAVHLERNVCSLLKTKRQRAMAGKALQAVFREEDPAVVRCAYHAAIDAIGEMSGEAASLLEEAEADALAYLGFPAEHRRRIRTNNVQERTNRETRRRSRVVQVFPSAESMIRLVGAVMAEQDEDWSSRRWIVPESLARLEEPAPAEPETTEESRMRGLKVVRTAMELADAGRRAA</sequence>
<keyword evidence="6" id="KW-0814">Transposable element</keyword>
<keyword evidence="8" id="KW-1185">Reference proteome</keyword>
<comment type="similarity">
    <text evidence="2 6">Belongs to the transposase mutator family.</text>
</comment>
<evidence type="ECO:0000256" key="3">
    <source>
        <dbReference type="ARBA" id="ARBA00022578"/>
    </source>
</evidence>
<dbReference type="RefSeq" id="WP_021725757.1">
    <property type="nucleotide sequence ID" value="NZ_AWEZ01000039.1"/>
</dbReference>
<dbReference type="STRING" id="1125712.HMPREF1316_2691"/>
<evidence type="ECO:0000256" key="4">
    <source>
        <dbReference type="ARBA" id="ARBA00023125"/>
    </source>
</evidence>
<protein>
    <recommendedName>
        <fullName evidence="6">Mutator family transposase</fullName>
    </recommendedName>
</protein>
<dbReference type="GO" id="GO:0003677">
    <property type="term" value="F:DNA binding"/>
    <property type="evidence" value="ECO:0007669"/>
    <property type="project" value="UniProtKB-UniRule"/>
</dbReference>
<dbReference type="NCBIfam" id="NF033543">
    <property type="entry name" value="transpos_IS256"/>
    <property type="match status" value="1"/>
</dbReference>
<organism evidence="7 8">
    <name type="scientific">Olsenella profusa F0195</name>
    <dbReference type="NCBI Taxonomy" id="1125712"/>
    <lineage>
        <taxon>Bacteria</taxon>
        <taxon>Bacillati</taxon>
        <taxon>Actinomycetota</taxon>
        <taxon>Coriobacteriia</taxon>
        <taxon>Coriobacteriales</taxon>
        <taxon>Atopobiaceae</taxon>
        <taxon>Olsenella</taxon>
    </lineage>
</organism>
<dbReference type="OrthoDB" id="9793302at2"/>
<keyword evidence="5 6" id="KW-0233">DNA recombination</keyword>
<comment type="caution">
    <text evidence="7">The sequence shown here is derived from an EMBL/GenBank/DDBJ whole genome shotgun (WGS) entry which is preliminary data.</text>
</comment>
<dbReference type="AlphaFoldDB" id="U2V8P8"/>
<keyword evidence="4 6" id="KW-0238">DNA-binding</keyword>
<gene>
    <name evidence="7" type="ORF">HMPREF1316_2691</name>
</gene>
<dbReference type="eggNOG" id="COG3328">
    <property type="taxonomic scope" value="Bacteria"/>
</dbReference>
<evidence type="ECO:0000256" key="5">
    <source>
        <dbReference type="ARBA" id="ARBA00023172"/>
    </source>
</evidence>
<evidence type="ECO:0000313" key="8">
    <source>
        <dbReference type="Proteomes" id="UP000016638"/>
    </source>
</evidence>
<name>U2V8P8_9ACTN</name>